<evidence type="ECO:0000313" key="2">
    <source>
        <dbReference type="Proteomes" id="UP000032180"/>
    </source>
</evidence>
<evidence type="ECO:0000313" key="1">
    <source>
        <dbReference type="EnsemblPlants" id="LPERR03G01000.1"/>
    </source>
</evidence>
<keyword evidence="2" id="KW-1185">Reference proteome</keyword>
<proteinExistence type="predicted"/>
<name>A0A0D9VNK6_9ORYZ</name>
<accession>A0A0D9VNK6</accession>
<dbReference type="Proteomes" id="UP000032180">
    <property type="component" value="Chromosome 3"/>
</dbReference>
<protein>
    <submittedName>
        <fullName evidence="1">Uncharacterized protein</fullName>
    </submittedName>
</protein>
<reference evidence="1" key="3">
    <citation type="submission" date="2015-04" db="UniProtKB">
        <authorList>
            <consortium name="EnsemblPlants"/>
        </authorList>
    </citation>
    <scope>IDENTIFICATION</scope>
</reference>
<organism evidence="1 2">
    <name type="scientific">Leersia perrieri</name>
    <dbReference type="NCBI Taxonomy" id="77586"/>
    <lineage>
        <taxon>Eukaryota</taxon>
        <taxon>Viridiplantae</taxon>
        <taxon>Streptophyta</taxon>
        <taxon>Embryophyta</taxon>
        <taxon>Tracheophyta</taxon>
        <taxon>Spermatophyta</taxon>
        <taxon>Magnoliopsida</taxon>
        <taxon>Liliopsida</taxon>
        <taxon>Poales</taxon>
        <taxon>Poaceae</taxon>
        <taxon>BOP clade</taxon>
        <taxon>Oryzoideae</taxon>
        <taxon>Oryzeae</taxon>
        <taxon>Oryzinae</taxon>
        <taxon>Leersia</taxon>
    </lineage>
</organism>
<dbReference type="HOGENOM" id="CLU_2964152_0_0_1"/>
<dbReference type="EnsemblPlants" id="LPERR03G01000.1">
    <property type="protein sequence ID" value="LPERR03G01000.1"/>
    <property type="gene ID" value="LPERR03G01000"/>
</dbReference>
<dbReference type="Gramene" id="LPERR03G01000.1">
    <property type="protein sequence ID" value="LPERR03G01000.1"/>
    <property type="gene ID" value="LPERR03G01000"/>
</dbReference>
<reference evidence="1 2" key="1">
    <citation type="submission" date="2012-08" db="EMBL/GenBank/DDBJ databases">
        <title>Oryza genome evolution.</title>
        <authorList>
            <person name="Wing R.A."/>
        </authorList>
    </citation>
    <scope>NUCLEOTIDE SEQUENCE</scope>
</reference>
<sequence length="59" mass="6994">MHYVGAWLDYGAMLFDICATIISDRIPTSQQAYFEIKEAFYRHIKNIAQPPRFLTELLW</sequence>
<reference evidence="2" key="2">
    <citation type="submission" date="2013-12" db="EMBL/GenBank/DDBJ databases">
        <authorList>
            <person name="Yu Y."/>
            <person name="Lee S."/>
            <person name="de Baynast K."/>
            <person name="Wissotski M."/>
            <person name="Liu L."/>
            <person name="Talag J."/>
            <person name="Goicoechea J."/>
            <person name="Angelova A."/>
            <person name="Jetty R."/>
            <person name="Kudrna D."/>
            <person name="Golser W."/>
            <person name="Rivera L."/>
            <person name="Zhang J."/>
            <person name="Wing R."/>
        </authorList>
    </citation>
    <scope>NUCLEOTIDE SEQUENCE</scope>
</reference>
<dbReference type="AlphaFoldDB" id="A0A0D9VNK6"/>